<protein>
    <submittedName>
        <fullName evidence="1">Uncharacterized protein</fullName>
    </submittedName>
</protein>
<sequence>MYCKGDSHTLECQKRPALTARHNFSIKMHSTSSAIPPAISRGSDAAEELSTQEYLKTKRKLAA</sequence>
<reference evidence="1 2" key="1">
    <citation type="submission" date="2013-08" db="EMBL/GenBank/DDBJ databases">
        <authorList>
            <person name="Durkin A.S."/>
            <person name="Haft D.R."/>
            <person name="McCorrison J."/>
            <person name="Torralba M."/>
            <person name="Gillis M."/>
            <person name="Haft D.H."/>
            <person name="Methe B."/>
            <person name="Sutton G."/>
            <person name="Nelson K.E."/>
        </authorList>
    </citation>
    <scope>NUCLEOTIDE SEQUENCE [LARGE SCALE GENOMIC DNA]</scope>
    <source>
        <strain evidence="1 2">F0068</strain>
    </source>
</reference>
<name>U2LGL5_9BACT</name>
<gene>
    <name evidence="1" type="ORF">HMPREF1218_0180</name>
</gene>
<evidence type="ECO:0000313" key="1">
    <source>
        <dbReference type="EMBL" id="ERK03598.1"/>
    </source>
</evidence>
<dbReference type="EMBL" id="AWET01000008">
    <property type="protein sequence ID" value="ERK03598.1"/>
    <property type="molecule type" value="Genomic_DNA"/>
</dbReference>
<comment type="caution">
    <text evidence="1">The sequence shown here is derived from an EMBL/GenBank/DDBJ whole genome shotgun (WGS) entry which is preliminary data.</text>
</comment>
<proteinExistence type="predicted"/>
<organism evidence="1 2">
    <name type="scientific">Hoylesella pleuritidis F0068</name>
    <dbReference type="NCBI Taxonomy" id="1081904"/>
    <lineage>
        <taxon>Bacteria</taxon>
        <taxon>Pseudomonadati</taxon>
        <taxon>Bacteroidota</taxon>
        <taxon>Bacteroidia</taxon>
        <taxon>Bacteroidales</taxon>
        <taxon>Prevotellaceae</taxon>
        <taxon>Hoylesella</taxon>
    </lineage>
</organism>
<dbReference type="Proteomes" id="UP000016600">
    <property type="component" value="Unassembled WGS sequence"/>
</dbReference>
<keyword evidence="2" id="KW-1185">Reference proteome</keyword>
<dbReference type="AlphaFoldDB" id="U2LGL5"/>
<evidence type="ECO:0000313" key="2">
    <source>
        <dbReference type="Proteomes" id="UP000016600"/>
    </source>
</evidence>
<accession>U2LGL5</accession>